<name>A0ABY8VGC5_9CORY</name>
<dbReference type="PANTHER" id="PTHR34857:SF2">
    <property type="entry name" value="SLL0384 PROTEIN"/>
    <property type="match status" value="1"/>
</dbReference>
<comment type="subcellular location">
    <subcellularLocation>
        <location evidence="1">Membrane</location>
        <topology evidence="1">Multi-pass membrane protein</topology>
    </subcellularLocation>
</comment>
<sequence>MNLLKDINPVTRLLGVMIFTSPLLFTLDWVSATVALVLIVVAAPLCGVGYGRLLKRGWPIFLAAPLAGIPMALYGKPGGETHFEFLLAHVTDNSLSLAGAISLRVLAVGLPVVLLSVDVDPTDLGDGLAQVLRLPAKFVLGTVAALRMLTLLRDDVEAMRSSRRSRGLADTNRVRYWFSLAFGLLVMSLRRASKLATAMEARGFARSGHRTWARESRLVGRDFIVLAVCALGAAVALGVAIYTGHFAFLGAL</sequence>
<protein>
    <submittedName>
        <fullName evidence="7">Energy-coupling factor transporter transmembrane component T</fullName>
    </submittedName>
</protein>
<evidence type="ECO:0000256" key="4">
    <source>
        <dbReference type="ARBA" id="ARBA00022989"/>
    </source>
</evidence>
<keyword evidence="2" id="KW-1003">Cell membrane</keyword>
<dbReference type="Pfam" id="PF02361">
    <property type="entry name" value="CbiQ"/>
    <property type="match status" value="1"/>
</dbReference>
<evidence type="ECO:0000313" key="7">
    <source>
        <dbReference type="EMBL" id="WIM68548.1"/>
    </source>
</evidence>
<reference evidence="7 8" key="1">
    <citation type="submission" date="2023-05" db="EMBL/GenBank/DDBJ databases">
        <title>Corynebacterium suedekumii sp. nov. and Corynebacterium breve sp. nov. isolated from raw cow's milk.</title>
        <authorList>
            <person name="Baer M.K."/>
            <person name="Mehl L."/>
            <person name="Hellmuth R."/>
            <person name="Marke G."/>
            <person name="Lipski A."/>
        </authorList>
    </citation>
    <scope>NUCLEOTIDE SEQUENCE [LARGE SCALE GENOMIC DNA]</scope>
    <source>
        <strain evidence="7 8">R4</strain>
    </source>
</reference>
<feature type="transmembrane region" description="Helical" evidence="6">
    <location>
        <begin position="57"/>
        <end position="75"/>
    </location>
</feature>
<feature type="transmembrane region" description="Helical" evidence="6">
    <location>
        <begin position="95"/>
        <end position="117"/>
    </location>
</feature>
<dbReference type="InterPro" id="IPR051611">
    <property type="entry name" value="ECF_transporter_component"/>
</dbReference>
<dbReference type="EMBL" id="CP126969">
    <property type="protein sequence ID" value="WIM68548.1"/>
    <property type="molecule type" value="Genomic_DNA"/>
</dbReference>
<keyword evidence="5 6" id="KW-0472">Membrane</keyword>
<dbReference type="InterPro" id="IPR003339">
    <property type="entry name" value="ABC/ECF_trnsptr_transmembrane"/>
</dbReference>
<evidence type="ECO:0000256" key="2">
    <source>
        <dbReference type="ARBA" id="ARBA00022475"/>
    </source>
</evidence>
<keyword evidence="8" id="KW-1185">Reference proteome</keyword>
<dbReference type="Proteomes" id="UP001225598">
    <property type="component" value="Chromosome"/>
</dbReference>
<accession>A0ABY8VGC5</accession>
<keyword evidence="3 6" id="KW-0812">Transmembrane</keyword>
<dbReference type="RefSeq" id="WP_284826149.1">
    <property type="nucleotide sequence ID" value="NZ_CP126969.1"/>
</dbReference>
<evidence type="ECO:0000256" key="6">
    <source>
        <dbReference type="SAM" id="Phobius"/>
    </source>
</evidence>
<dbReference type="CDD" id="cd16914">
    <property type="entry name" value="EcfT"/>
    <property type="match status" value="1"/>
</dbReference>
<feature type="transmembrane region" description="Helical" evidence="6">
    <location>
        <begin position="29"/>
        <end position="50"/>
    </location>
</feature>
<dbReference type="PANTHER" id="PTHR34857">
    <property type="entry name" value="SLL0384 PROTEIN"/>
    <property type="match status" value="1"/>
</dbReference>
<evidence type="ECO:0000256" key="3">
    <source>
        <dbReference type="ARBA" id="ARBA00022692"/>
    </source>
</evidence>
<organism evidence="7 8">
    <name type="scientific">Corynebacterium breve</name>
    <dbReference type="NCBI Taxonomy" id="3049799"/>
    <lineage>
        <taxon>Bacteria</taxon>
        <taxon>Bacillati</taxon>
        <taxon>Actinomycetota</taxon>
        <taxon>Actinomycetes</taxon>
        <taxon>Mycobacteriales</taxon>
        <taxon>Corynebacteriaceae</taxon>
        <taxon>Corynebacterium</taxon>
    </lineage>
</organism>
<gene>
    <name evidence="7" type="ORF">QP027_03905</name>
</gene>
<evidence type="ECO:0000256" key="1">
    <source>
        <dbReference type="ARBA" id="ARBA00004141"/>
    </source>
</evidence>
<evidence type="ECO:0000313" key="8">
    <source>
        <dbReference type="Proteomes" id="UP001225598"/>
    </source>
</evidence>
<proteinExistence type="predicted"/>
<keyword evidence="4 6" id="KW-1133">Transmembrane helix</keyword>
<evidence type="ECO:0000256" key="5">
    <source>
        <dbReference type="ARBA" id="ARBA00023136"/>
    </source>
</evidence>
<feature type="transmembrane region" description="Helical" evidence="6">
    <location>
        <begin position="223"/>
        <end position="248"/>
    </location>
</feature>